<keyword evidence="1" id="KW-1133">Transmembrane helix</keyword>
<dbReference type="Proteomes" id="UP001458946">
    <property type="component" value="Unassembled WGS sequence"/>
</dbReference>
<sequence>MPPSLALTLRVVGVFTVLGITALVVLSTLIGTEQEWGLHNRPLPILLLPLAEAAFGLVFALGVWKLRGVGLVSIVACFVAALGLLLWLSQAGRG</sequence>
<feature type="transmembrane region" description="Helical" evidence="1">
    <location>
        <begin position="43"/>
        <end position="64"/>
    </location>
</feature>
<dbReference type="EMBL" id="BAABRN010000016">
    <property type="protein sequence ID" value="GAA5501999.1"/>
    <property type="molecule type" value="Genomic_DNA"/>
</dbReference>
<feature type="transmembrane region" description="Helical" evidence="1">
    <location>
        <begin position="12"/>
        <end position="31"/>
    </location>
</feature>
<accession>A0ABP9V9N9</accession>
<name>A0ABP9V9N9_9DEIO</name>
<reference evidence="2 3" key="1">
    <citation type="submission" date="2024-02" db="EMBL/GenBank/DDBJ databases">
        <title>Deinococcus xinjiangensis NBRC 107630.</title>
        <authorList>
            <person name="Ichikawa N."/>
            <person name="Katano-Makiyama Y."/>
            <person name="Hidaka K."/>
        </authorList>
    </citation>
    <scope>NUCLEOTIDE SEQUENCE [LARGE SCALE GENOMIC DNA]</scope>
    <source>
        <strain evidence="2 3">NBRC 107630</strain>
    </source>
</reference>
<keyword evidence="1" id="KW-0812">Transmembrane</keyword>
<gene>
    <name evidence="2" type="ORF">Dxin01_01738</name>
</gene>
<feature type="transmembrane region" description="Helical" evidence="1">
    <location>
        <begin position="70"/>
        <end position="88"/>
    </location>
</feature>
<proteinExistence type="predicted"/>
<comment type="caution">
    <text evidence="2">The sequence shown here is derived from an EMBL/GenBank/DDBJ whole genome shotgun (WGS) entry which is preliminary data.</text>
</comment>
<evidence type="ECO:0000313" key="2">
    <source>
        <dbReference type="EMBL" id="GAA5501999.1"/>
    </source>
</evidence>
<protein>
    <submittedName>
        <fullName evidence="2">Uncharacterized protein</fullName>
    </submittedName>
</protein>
<evidence type="ECO:0000256" key="1">
    <source>
        <dbReference type="SAM" id="Phobius"/>
    </source>
</evidence>
<organism evidence="2 3">
    <name type="scientific">Deinococcus xinjiangensis</name>
    <dbReference type="NCBI Taxonomy" id="457454"/>
    <lineage>
        <taxon>Bacteria</taxon>
        <taxon>Thermotogati</taxon>
        <taxon>Deinococcota</taxon>
        <taxon>Deinococci</taxon>
        <taxon>Deinococcales</taxon>
        <taxon>Deinococcaceae</taxon>
        <taxon>Deinococcus</taxon>
    </lineage>
</organism>
<keyword evidence="3" id="KW-1185">Reference proteome</keyword>
<evidence type="ECO:0000313" key="3">
    <source>
        <dbReference type="Proteomes" id="UP001458946"/>
    </source>
</evidence>
<dbReference type="RefSeq" id="WP_353541969.1">
    <property type="nucleotide sequence ID" value="NZ_BAABRN010000016.1"/>
</dbReference>
<keyword evidence="1" id="KW-0472">Membrane</keyword>